<name>A0A8G1LTM8_9VIRU</name>
<reference evidence="3" key="1">
    <citation type="journal article" name="Microorganisms">
        <title>Genomic Diversity of CRESS DNA Viruses in the Eukaryotic Virome of Swine Feces.</title>
        <authorList>
            <person name="Feher E."/>
            <person name="Mihalov-Kovacs E."/>
            <person name="Kaszab E."/>
            <person name="Malik Y.S."/>
            <person name="Marton S."/>
            <person name="Banyai K."/>
        </authorList>
    </citation>
    <scope>NUCLEOTIDE SEQUENCE</scope>
    <source>
        <strain evidence="1">302_5</strain>
        <strain evidence="2">303_5</strain>
        <strain evidence="3">453_5</strain>
    </source>
</reference>
<dbReference type="EMBL" id="MW847280">
    <property type="protein sequence ID" value="QZA75071.1"/>
    <property type="molecule type" value="Genomic_DNA"/>
</dbReference>
<evidence type="ECO:0000313" key="2">
    <source>
        <dbReference type="EMBL" id="QZA75068.1"/>
    </source>
</evidence>
<proteinExistence type="predicted"/>
<organism evidence="3">
    <name type="scientific">Po-Circo-like virus 41</name>
    <dbReference type="NCBI Taxonomy" id="1105385"/>
    <lineage>
        <taxon>Viruses</taxon>
        <taxon>Monodnaviria</taxon>
        <taxon>Shotokuvirae</taxon>
        <taxon>Cressdnaviricota</taxon>
        <taxon>Arfiviricetes</taxon>
        <taxon>Rohanvirales</taxon>
        <taxon>Kirkoviridae</taxon>
        <taxon>Melianvirus</taxon>
        <taxon>Melianvirus umbar</taxon>
    </lineage>
</organism>
<evidence type="ECO:0000313" key="1">
    <source>
        <dbReference type="EMBL" id="QZA75065.1"/>
    </source>
</evidence>
<dbReference type="EMBL" id="MW847279">
    <property type="protein sequence ID" value="QZA75068.1"/>
    <property type="molecule type" value="Genomic_DNA"/>
</dbReference>
<dbReference type="EMBL" id="MW847278">
    <property type="protein sequence ID" value="QZA75065.1"/>
    <property type="molecule type" value="Genomic_DNA"/>
</dbReference>
<protein>
    <submittedName>
        <fullName evidence="3">Putative ORF1</fullName>
    </submittedName>
</protein>
<accession>A0A8G1LTM8</accession>
<evidence type="ECO:0000313" key="3">
    <source>
        <dbReference type="EMBL" id="QZA75071.1"/>
    </source>
</evidence>
<sequence>MFDICKRGSIIFLLSMYRRSFRRSYRRSYSRPVQPVRYSNETYNVTFQYQWTATPTSATVTMIPASEVQGMRKTKNFTLNISQSPTTNAQGVVQSVSSFIYALVYVPAGTTANAITIGNGNAAASLYEPNQNVICSGVCDSASGQLRISSRLARNLNSGDSVALVLRPTYTTGTEGNITRASVTLNFAIAY</sequence>